<gene>
    <name evidence="1" type="ORF">RB636_11255</name>
</gene>
<organism evidence="1 2">
    <name type="scientific">Streptomyces chrestomyceticus</name>
    <dbReference type="NCBI Taxonomy" id="68185"/>
    <lineage>
        <taxon>Bacteria</taxon>
        <taxon>Bacillati</taxon>
        <taxon>Actinomycetota</taxon>
        <taxon>Actinomycetes</taxon>
        <taxon>Kitasatosporales</taxon>
        <taxon>Streptomycetaceae</taxon>
        <taxon>Streptomyces</taxon>
    </lineage>
</organism>
<dbReference type="Proteomes" id="UP001348265">
    <property type="component" value="Unassembled WGS sequence"/>
</dbReference>
<accession>A0ABU7WQI0</accession>
<evidence type="ECO:0000313" key="2">
    <source>
        <dbReference type="Proteomes" id="UP001348265"/>
    </source>
</evidence>
<evidence type="ECO:0000313" key="1">
    <source>
        <dbReference type="EMBL" id="MEF3113771.1"/>
    </source>
</evidence>
<name>A0ABU7WQI0_9ACTN</name>
<dbReference type="RefSeq" id="WP_331786362.1">
    <property type="nucleotide sequence ID" value="NZ_JAVFKM010000004.1"/>
</dbReference>
<sequence length="70" mass="7798">MSNGRTDGAEGIADVKPEQALTAHAQERMCALVQPRNRAWDLFRPVMQFVGVVISPANMAKIDLTFNLLW</sequence>
<keyword evidence="2" id="KW-1185">Reference proteome</keyword>
<comment type="caution">
    <text evidence="1">The sequence shown here is derived from an EMBL/GenBank/DDBJ whole genome shotgun (WGS) entry which is preliminary data.</text>
</comment>
<proteinExistence type="predicted"/>
<protein>
    <submittedName>
        <fullName evidence="1">Uncharacterized protein</fullName>
    </submittedName>
</protein>
<reference evidence="1 2" key="1">
    <citation type="submission" date="2023-08" db="EMBL/GenBank/DDBJ databases">
        <authorList>
            <person name="Sharma P."/>
            <person name="Verma V."/>
            <person name="Mohan M.K."/>
            <person name="Dubey A.K."/>
        </authorList>
    </citation>
    <scope>NUCLEOTIDE SEQUENCE [LARGE SCALE GENOMIC DNA]</scope>
    <source>
        <strain evidence="1 2">ADP4</strain>
    </source>
</reference>
<dbReference type="EMBL" id="JAVFKM010000004">
    <property type="protein sequence ID" value="MEF3113771.1"/>
    <property type="molecule type" value="Genomic_DNA"/>
</dbReference>